<comment type="caution">
    <text evidence="12">The sequence shown here is derived from an EMBL/GenBank/DDBJ whole genome shotgun (WGS) entry which is preliminary data.</text>
</comment>
<dbReference type="Gene3D" id="2.130.10.10">
    <property type="entry name" value="YVTN repeat-like/Quinoprotein amine dehydrogenase"/>
    <property type="match status" value="1"/>
</dbReference>
<dbReference type="GO" id="GO:0036159">
    <property type="term" value="P:inner dynein arm assembly"/>
    <property type="evidence" value="ECO:0007669"/>
    <property type="project" value="TreeGrafter"/>
</dbReference>
<feature type="compositionally biased region" description="Basic and acidic residues" evidence="9">
    <location>
        <begin position="782"/>
        <end position="814"/>
    </location>
</feature>
<evidence type="ECO:0000256" key="5">
    <source>
        <dbReference type="ARBA" id="ARBA00022737"/>
    </source>
</evidence>
<feature type="region of interest" description="Disordered" evidence="9">
    <location>
        <begin position="780"/>
        <end position="814"/>
    </location>
</feature>
<dbReference type="GO" id="GO:0036156">
    <property type="term" value="C:inner dynein arm"/>
    <property type="evidence" value="ECO:0007669"/>
    <property type="project" value="TreeGrafter"/>
</dbReference>
<feature type="compositionally biased region" description="Acidic residues" evidence="9">
    <location>
        <begin position="245"/>
        <end position="269"/>
    </location>
</feature>
<comment type="subcellular location">
    <subcellularLocation>
        <location evidence="1">Membrane</location>
        <topology evidence="1">Multi-pass membrane protein</topology>
    </subcellularLocation>
</comment>
<dbReference type="GO" id="GO:0045504">
    <property type="term" value="F:dynein heavy chain binding"/>
    <property type="evidence" value="ECO:0007669"/>
    <property type="project" value="TreeGrafter"/>
</dbReference>
<accession>A0AAD9VQU7</accession>
<reference evidence="12" key="2">
    <citation type="journal article" date="2023" name="Commun. Biol.">
        <title>Intrasexual cuticular hydrocarbon dimorphism in a wasp sheds light on hydrocarbon biosynthesis genes in Hymenoptera.</title>
        <authorList>
            <person name="Moris V.C."/>
            <person name="Podsiadlowski L."/>
            <person name="Martin S."/>
            <person name="Oeyen J.P."/>
            <person name="Donath A."/>
            <person name="Petersen M."/>
            <person name="Wilbrandt J."/>
            <person name="Misof B."/>
            <person name="Liedtke D."/>
            <person name="Thamm M."/>
            <person name="Scheiner R."/>
            <person name="Schmitt T."/>
            <person name="Niehuis O."/>
        </authorList>
    </citation>
    <scope>NUCLEOTIDE SEQUENCE</scope>
    <source>
        <strain evidence="12">GBR_01_08_01A</strain>
    </source>
</reference>
<dbReference type="GO" id="GO:0060294">
    <property type="term" value="P:cilium movement involved in cell motility"/>
    <property type="evidence" value="ECO:0007669"/>
    <property type="project" value="TreeGrafter"/>
</dbReference>
<dbReference type="GO" id="GO:0016020">
    <property type="term" value="C:membrane"/>
    <property type="evidence" value="ECO:0007669"/>
    <property type="project" value="UniProtKB-SubCell"/>
</dbReference>
<evidence type="ECO:0000259" key="11">
    <source>
        <dbReference type="PROSITE" id="PS51225"/>
    </source>
</evidence>
<evidence type="ECO:0000256" key="1">
    <source>
        <dbReference type="ARBA" id="ARBA00004141"/>
    </source>
</evidence>
<keyword evidence="7 8" id="KW-0472">Membrane</keyword>
<dbReference type="EMBL" id="JAIFRP010000030">
    <property type="protein sequence ID" value="KAK2583369.1"/>
    <property type="molecule type" value="Genomic_DNA"/>
</dbReference>
<keyword evidence="2" id="KW-0963">Cytoplasm</keyword>
<dbReference type="CDD" id="cd22265">
    <property type="entry name" value="UDM1_RNF168"/>
    <property type="match status" value="1"/>
</dbReference>
<evidence type="ECO:0000256" key="3">
    <source>
        <dbReference type="ARBA" id="ARBA00022574"/>
    </source>
</evidence>
<keyword evidence="6 10" id="KW-1133">Transmembrane helix</keyword>
<dbReference type="InterPro" id="IPR008253">
    <property type="entry name" value="Marvel"/>
</dbReference>
<keyword evidence="5" id="KW-0677">Repeat</keyword>
<evidence type="ECO:0000313" key="12">
    <source>
        <dbReference type="EMBL" id="KAK2583369.1"/>
    </source>
</evidence>
<dbReference type="PROSITE" id="PS51225">
    <property type="entry name" value="MARVEL"/>
    <property type="match status" value="1"/>
</dbReference>
<feature type="transmembrane region" description="Helical" evidence="10">
    <location>
        <begin position="985"/>
        <end position="1008"/>
    </location>
</feature>
<organism evidence="12 13">
    <name type="scientific">Odynerus spinipes</name>
    <dbReference type="NCBI Taxonomy" id="1348599"/>
    <lineage>
        <taxon>Eukaryota</taxon>
        <taxon>Metazoa</taxon>
        <taxon>Ecdysozoa</taxon>
        <taxon>Arthropoda</taxon>
        <taxon>Hexapoda</taxon>
        <taxon>Insecta</taxon>
        <taxon>Pterygota</taxon>
        <taxon>Neoptera</taxon>
        <taxon>Endopterygota</taxon>
        <taxon>Hymenoptera</taxon>
        <taxon>Apocrita</taxon>
        <taxon>Aculeata</taxon>
        <taxon>Vespoidea</taxon>
        <taxon>Vespidae</taxon>
        <taxon>Eumeninae</taxon>
        <taxon>Odynerus</taxon>
    </lineage>
</organism>
<name>A0AAD9VQU7_9HYME</name>
<dbReference type="GO" id="GO:0045503">
    <property type="term" value="F:dynein light chain binding"/>
    <property type="evidence" value="ECO:0007669"/>
    <property type="project" value="TreeGrafter"/>
</dbReference>
<gene>
    <name evidence="12" type="ORF">KPH14_009361</name>
</gene>
<feature type="transmembrane region" description="Helical" evidence="10">
    <location>
        <begin position="1020"/>
        <end position="1045"/>
    </location>
</feature>
<dbReference type="InterPro" id="IPR036322">
    <property type="entry name" value="WD40_repeat_dom_sf"/>
</dbReference>
<proteinExistence type="predicted"/>
<dbReference type="Pfam" id="PF01284">
    <property type="entry name" value="MARVEL"/>
    <property type="match status" value="1"/>
</dbReference>
<dbReference type="AlphaFoldDB" id="A0AAD9VQU7"/>
<evidence type="ECO:0000256" key="9">
    <source>
        <dbReference type="SAM" id="MobiDB-lite"/>
    </source>
</evidence>
<dbReference type="InterPro" id="IPR050687">
    <property type="entry name" value="Dynein_IC"/>
</dbReference>
<evidence type="ECO:0000256" key="8">
    <source>
        <dbReference type="PROSITE-ProRule" id="PRU00581"/>
    </source>
</evidence>
<keyword evidence="4 8" id="KW-0812">Transmembrane</keyword>
<feature type="region of interest" description="Disordered" evidence="9">
    <location>
        <begin position="240"/>
        <end position="291"/>
    </location>
</feature>
<evidence type="ECO:0000256" key="10">
    <source>
        <dbReference type="SAM" id="Phobius"/>
    </source>
</evidence>
<protein>
    <recommendedName>
        <fullName evidence="11">MARVEL domain-containing protein</fullName>
    </recommendedName>
</protein>
<dbReference type="PANTHER" id="PTHR12442">
    <property type="entry name" value="DYNEIN INTERMEDIATE CHAIN"/>
    <property type="match status" value="1"/>
</dbReference>
<dbReference type="Proteomes" id="UP001258017">
    <property type="component" value="Unassembled WGS sequence"/>
</dbReference>
<reference evidence="12" key="1">
    <citation type="submission" date="2021-08" db="EMBL/GenBank/DDBJ databases">
        <authorList>
            <person name="Misof B."/>
            <person name="Oliver O."/>
            <person name="Podsiadlowski L."/>
            <person name="Donath A."/>
            <person name="Peters R."/>
            <person name="Mayer C."/>
            <person name="Rust J."/>
            <person name="Gunkel S."/>
            <person name="Lesny P."/>
            <person name="Martin S."/>
            <person name="Oeyen J.P."/>
            <person name="Petersen M."/>
            <person name="Panagiotis P."/>
            <person name="Wilbrandt J."/>
            <person name="Tanja T."/>
        </authorList>
    </citation>
    <scope>NUCLEOTIDE SEQUENCE</scope>
    <source>
        <strain evidence="12">GBR_01_08_01A</strain>
        <tissue evidence="12">Thorax + abdomen</tissue>
    </source>
</reference>
<dbReference type="SUPFAM" id="SSF50978">
    <property type="entry name" value="WD40 repeat-like"/>
    <property type="match status" value="1"/>
</dbReference>
<keyword evidence="3" id="KW-0853">WD repeat</keyword>
<evidence type="ECO:0000256" key="2">
    <source>
        <dbReference type="ARBA" id="ARBA00022490"/>
    </source>
</evidence>
<evidence type="ECO:0000256" key="7">
    <source>
        <dbReference type="ARBA" id="ARBA00023136"/>
    </source>
</evidence>
<feature type="transmembrane region" description="Helical" evidence="10">
    <location>
        <begin position="953"/>
        <end position="973"/>
    </location>
</feature>
<evidence type="ECO:0000313" key="13">
    <source>
        <dbReference type="Proteomes" id="UP001258017"/>
    </source>
</evidence>
<feature type="domain" description="MARVEL" evidence="11">
    <location>
        <begin position="919"/>
        <end position="1049"/>
    </location>
</feature>
<sequence length="1054" mass="121921">MLRRKRVKYPTGWTLLDENIENVERVCLDPKTQRELCCTVGEYVFLEYPWVCVPRDDVLRHANEVGSCFEAYREKISVYDGPTFLLGYNSTELTSDKFVICLTEKAKEAIFQRNKNISKAILNGVRQQLERTPRSWKSLGSEEDMESSAENTREFFEIEIVLPATLLGSDRQLSDRNSTGCRDSYVELVPDDETFDNVDMLLVTRATQTHLLPKENSVQTYPGNPRNSWTQYVYEDTLNGKLPDTEDIEDVEESRDEAEQDDEEKDDSGEENKPEVNESEEETREKEPIELFLEKRSQEMIDEIKYNSVVNLYVDDVESLLKDEHETIKSSETPICTEYRSFIALNLTKGSTISDVSWHPTLMDYVAVSYVKTADPDAMATLDSSPGALLWSLSNAFRPRSYLRSNEDVHCISFCPMRDDVVVGGCENGQIVIWSIPFETIDLADSSDVAVVNVDTTSTEDQSQRLPIRKIRWIPAKYKVEPSRQLVESSNQSFTQFMTASMDGTIVIWTLDISSSRLLTDSLQATYKLSVKMPNTSRNFTLLSMSVSSESLQEEYDVHREVNESSRKEEEHTKRLWLGTAEGELMRCTWEGQMFDTEPSDSEELTFLDRSYAHDGPVIEIVRCHRLLDIVLTIGGHILAIWNENYFESPIFWRRSPFFYTACCWCDQPGVFLIGRHDGELEVWDIKRKNGEPVLVRTISDGPITVLSFWKQTDESSGLIGVADSKGIFRVFREPAKYSDDLERMDWLEEYIWREVRRKKVFSTWQSEYLRTDPTAIARRRAKDDEVRRKRQEKTRENLQREMEERSRLEAERRARATPKSKDTLWKWKEHERMKSALLKQKGLVPEELEMRRLPLIRLEEERREKLQKVEREAAFRGKHYQDIATIQFDEFSDSSEEKTKTVEEEEEEKEIDTNVKKYMEQYCNIRDEVRRILGIICMACVSPAWVAASHWFLFVATTAFISTIMWCFVYLLSIREALKLPINWILTELLNTSIEAVLYTIAFIVQLSKWAASSGGVHVGANIAGGVFGILNTLAYAAGAYFLYIEWKSSNTQ</sequence>
<dbReference type="PANTHER" id="PTHR12442:SF5">
    <property type="entry name" value="DYNEIN AXONEMAL INTERMEDIATE CHAIN 3"/>
    <property type="match status" value="1"/>
</dbReference>
<evidence type="ECO:0000256" key="4">
    <source>
        <dbReference type="ARBA" id="ARBA00022692"/>
    </source>
</evidence>
<dbReference type="InterPro" id="IPR015943">
    <property type="entry name" value="WD40/YVTN_repeat-like_dom_sf"/>
</dbReference>
<evidence type="ECO:0000256" key="6">
    <source>
        <dbReference type="ARBA" id="ARBA00022989"/>
    </source>
</evidence>
<keyword evidence="13" id="KW-1185">Reference proteome</keyword>